<dbReference type="Pfam" id="PF01288">
    <property type="entry name" value="HPPK"/>
    <property type="match status" value="1"/>
</dbReference>
<evidence type="ECO:0000313" key="15">
    <source>
        <dbReference type="Proteomes" id="UP001595640"/>
    </source>
</evidence>
<evidence type="ECO:0000256" key="1">
    <source>
        <dbReference type="ARBA" id="ARBA00005051"/>
    </source>
</evidence>
<proteinExistence type="inferred from homology"/>
<dbReference type="NCBIfam" id="TIGR01498">
    <property type="entry name" value="folK"/>
    <property type="match status" value="1"/>
</dbReference>
<dbReference type="GO" id="GO:0003848">
    <property type="term" value="F:2-amino-4-hydroxy-6-hydroxymethyldihydropteridine diphosphokinase activity"/>
    <property type="evidence" value="ECO:0007669"/>
    <property type="project" value="UniProtKB-EC"/>
</dbReference>
<keyword evidence="15" id="KW-1185">Reference proteome</keyword>
<dbReference type="CDD" id="cd00483">
    <property type="entry name" value="HPPK"/>
    <property type="match status" value="1"/>
</dbReference>
<organism evidence="14 15">
    <name type="scientific">Modicisalibacter luteus</name>
    <dbReference type="NCBI Taxonomy" id="453962"/>
    <lineage>
        <taxon>Bacteria</taxon>
        <taxon>Pseudomonadati</taxon>
        <taxon>Pseudomonadota</taxon>
        <taxon>Gammaproteobacteria</taxon>
        <taxon>Oceanospirillales</taxon>
        <taxon>Halomonadaceae</taxon>
        <taxon>Modicisalibacter</taxon>
    </lineage>
</organism>
<comment type="caution">
    <text evidence="14">The sequence shown here is derived from an EMBL/GenBank/DDBJ whole genome shotgun (WGS) entry which is preliminary data.</text>
</comment>
<dbReference type="Proteomes" id="UP001595640">
    <property type="component" value="Unassembled WGS sequence"/>
</dbReference>
<evidence type="ECO:0000256" key="10">
    <source>
        <dbReference type="ARBA" id="ARBA00029409"/>
    </source>
</evidence>
<evidence type="ECO:0000259" key="13">
    <source>
        <dbReference type="PROSITE" id="PS00794"/>
    </source>
</evidence>
<comment type="pathway">
    <text evidence="1">Cofactor biosynthesis; tetrahydrofolate biosynthesis; 2-amino-4-hydroxy-6-hydroxymethyl-7,8-dihydropteridine diphosphate from 7,8-dihydroneopterin triphosphate: step 4/4.</text>
</comment>
<evidence type="ECO:0000256" key="8">
    <source>
        <dbReference type="ARBA" id="ARBA00022840"/>
    </source>
</evidence>
<comment type="function">
    <text evidence="10">Catalyzes the transfer of pyrophosphate from adenosine triphosphate (ATP) to 6-hydroxymethyl-7,8-dihydropterin, an enzymatic step in folate biosynthesis pathway.</text>
</comment>
<keyword evidence="7" id="KW-0418">Kinase</keyword>
<evidence type="ECO:0000256" key="7">
    <source>
        <dbReference type="ARBA" id="ARBA00022777"/>
    </source>
</evidence>
<accession>A0ABV7LWU5</accession>
<evidence type="ECO:0000256" key="2">
    <source>
        <dbReference type="ARBA" id="ARBA00005810"/>
    </source>
</evidence>
<keyword evidence="5 14" id="KW-0808">Transferase</keyword>
<dbReference type="InterPro" id="IPR035907">
    <property type="entry name" value="Hppk_sf"/>
</dbReference>
<evidence type="ECO:0000256" key="12">
    <source>
        <dbReference type="ARBA" id="ARBA00033413"/>
    </source>
</evidence>
<evidence type="ECO:0000313" key="14">
    <source>
        <dbReference type="EMBL" id="MFC3291032.1"/>
    </source>
</evidence>
<dbReference type="EC" id="2.7.6.3" evidence="3"/>
<dbReference type="PANTHER" id="PTHR43071:SF1">
    <property type="entry name" value="2-AMINO-4-HYDROXY-6-HYDROXYMETHYLDIHYDROPTERIDINE PYROPHOSPHOKINASE"/>
    <property type="match status" value="1"/>
</dbReference>
<evidence type="ECO:0000256" key="9">
    <source>
        <dbReference type="ARBA" id="ARBA00022909"/>
    </source>
</evidence>
<dbReference type="InterPro" id="IPR000550">
    <property type="entry name" value="Hppk"/>
</dbReference>
<dbReference type="RefSeq" id="WP_019019069.1">
    <property type="nucleotide sequence ID" value="NZ_BMXD01000006.1"/>
</dbReference>
<dbReference type="PANTHER" id="PTHR43071">
    <property type="entry name" value="2-AMINO-4-HYDROXY-6-HYDROXYMETHYLDIHYDROPTERIDINE PYROPHOSPHOKINASE"/>
    <property type="match status" value="1"/>
</dbReference>
<sequence length="161" mass="18035">MHVAYIGLGSNLDGPEQRIEQALTALNRIPLTRLVTVSPRYASSPIGPQDQPDFINAVACVSTRLSPLALLDQLQALEQAHRRRRLRHWGPRTLDLDVLTFDDQSLDLPRLKVPHPRMHERAFVLVPLADIAPDLIIEGTPLQFLLTHVTHGGLRCLSPQR</sequence>
<dbReference type="PROSITE" id="PS00794">
    <property type="entry name" value="HPPK"/>
    <property type="match status" value="1"/>
</dbReference>
<protein>
    <recommendedName>
        <fullName evidence="4">2-amino-4-hydroxy-6-hydroxymethyldihydropteridine pyrophosphokinase</fullName>
        <ecNumber evidence="3">2.7.6.3</ecNumber>
    </recommendedName>
    <alternativeName>
        <fullName evidence="11">6-hydroxymethyl-7,8-dihydropterin pyrophosphokinase</fullName>
    </alternativeName>
    <alternativeName>
        <fullName evidence="12">7,8-dihydro-6-hydroxymethylpterin-pyrophosphokinase</fullName>
    </alternativeName>
</protein>
<dbReference type="EMBL" id="JBHRUH010000004">
    <property type="protein sequence ID" value="MFC3291032.1"/>
    <property type="molecule type" value="Genomic_DNA"/>
</dbReference>
<evidence type="ECO:0000256" key="11">
    <source>
        <dbReference type="ARBA" id="ARBA00029766"/>
    </source>
</evidence>
<comment type="similarity">
    <text evidence="2">Belongs to the HPPK family.</text>
</comment>
<keyword evidence="9" id="KW-0289">Folate biosynthesis</keyword>
<evidence type="ECO:0000256" key="4">
    <source>
        <dbReference type="ARBA" id="ARBA00016218"/>
    </source>
</evidence>
<feature type="domain" description="7,8-dihydro-6-hydroxymethylpterin-pyrophosphokinase" evidence="13">
    <location>
        <begin position="88"/>
        <end position="99"/>
    </location>
</feature>
<reference evidence="15" key="1">
    <citation type="journal article" date="2019" name="Int. J. Syst. Evol. Microbiol.">
        <title>The Global Catalogue of Microorganisms (GCM) 10K type strain sequencing project: providing services to taxonomists for standard genome sequencing and annotation.</title>
        <authorList>
            <consortium name="The Broad Institute Genomics Platform"/>
            <consortium name="The Broad Institute Genome Sequencing Center for Infectious Disease"/>
            <person name="Wu L."/>
            <person name="Ma J."/>
        </authorList>
    </citation>
    <scope>NUCLEOTIDE SEQUENCE [LARGE SCALE GENOMIC DNA]</scope>
    <source>
        <strain evidence="15">KCTC 12847</strain>
    </source>
</reference>
<gene>
    <name evidence="14" type="primary">folK</name>
    <name evidence="14" type="ORF">ACFOEI_02975</name>
</gene>
<evidence type="ECO:0000256" key="6">
    <source>
        <dbReference type="ARBA" id="ARBA00022741"/>
    </source>
</evidence>
<keyword evidence="6" id="KW-0547">Nucleotide-binding</keyword>
<dbReference type="Gene3D" id="3.30.70.560">
    <property type="entry name" value="7,8-Dihydro-6-hydroxymethylpterin-pyrophosphokinase HPPK"/>
    <property type="match status" value="1"/>
</dbReference>
<keyword evidence="8" id="KW-0067">ATP-binding</keyword>
<evidence type="ECO:0000256" key="3">
    <source>
        <dbReference type="ARBA" id="ARBA00013253"/>
    </source>
</evidence>
<name>A0ABV7LWU5_9GAMM</name>
<evidence type="ECO:0000256" key="5">
    <source>
        <dbReference type="ARBA" id="ARBA00022679"/>
    </source>
</evidence>
<dbReference type="SUPFAM" id="SSF55083">
    <property type="entry name" value="6-hydroxymethyl-7,8-dihydropterin pyrophosphokinase, HPPK"/>
    <property type="match status" value="1"/>
</dbReference>